<reference evidence="3 4" key="1">
    <citation type="journal article" date="2016" name="Mol. Biol. Evol.">
        <title>Comparative Genomics of Early-Diverging Mushroom-Forming Fungi Provides Insights into the Origins of Lignocellulose Decay Capabilities.</title>
        <authorList>
            <person name="Nagy L.G."/>
            <person name="Riley R."/>
            <person name="Tritt A."/>
            <person name="Adam C."/>
            <person name="Daum C."/>
            <person name="Floudas D."/>
            <person name="Sun H."/>
            <person name="Yadav J.S."/>
            <person name="Pangilinan J."/>
            <person name="Larsson K.H."/>
            <person name="Matsuura K."/>
            <person name="Barry K."/>
            <person name="Labutti K."/>
            <person name="Kuo R."/>
            <person name="Ohm R.A."/>
            <person name="Bhattacharya S.S."/>
            <person name="Shirouzu T."/>
            <person name="Yoshinaga Y."/>
            <person name="Martin F.M."/>
            <person name="Grigoriev I.V."/>
            <person name="Hibbett D.S."/>
        </authorList>
    </citation>
    <scope>NUCLEOTIDE SEQUENCE [LARGE SCALE GENOMIC DNA]</scope>
    <source>
        <strain evidence="3 4">HHB12029</strain>
    </source>
</reference>
<evidence type="ECO:0000256" key="2">
    <source>
        <dbReference type="SAM" id="SignalP"/>
    </source>
</evidence>
<feature type="disulfide bond" evidence="1">
    <location>
        <begin position="96"/>
        <end position="102"/>
    </location>
</feature>
<feature type="signal peptide" evidence="2">
    <location>
        <begin position="1"/>
        <end position="19"/>
    </location>
</feature>
<dbReference type="InterPro" id="IPR001938">
    <property type="entry name" value="Thaumatin"/>
</dbReference>
<feature type="disulfide bond" evidence="1">
    <location>
        <begin position="28"/>
        <end position="246"/>
    </location>
</feature>
<dbReference type="Pfam" id="PF00314">
    <property type="entry name" value="Thaumatin"/>
    <property type="match status" value="1"/>
</dbReference>
<protein>
    <submittedName>
        <fullName evidence="3">Osmotin, thaumatin-like protein</fullName>
    </submittedName>
</protein>
<feature type="disulfide bond" evidence="1">
    <location>
        <begin position="150"/>
        <end position="218"/>
    </location>
</feature>
<keyword evidence="2" id="KW-0732">Signal</keyword>
<feature type="disulfide bond" evidence="1">
    <location>
        <begin position="178"/>
        <end position="192"/>
    </location>
</feature>
<dbReference type="InParanoid" id="A0A165NBX9"/>
<keyword evidence="4" id="KW-1185">Reference proteome</keyword>
<sequence>MSKISLTFSVVALATFAAGRSITVTNNCAYTVWPGLFTTPGAGPIPDAPTGWQADPGTSTTITVPENWTSGRIWGRTECDFSTSGTGPTQCATGGCNGGLLCDPTTGTGVPPASLAEWTLGDTDSYDVSIVDGTNVPLSVTAANCPTADCSADLNPGCPVELQAKDASGAIVGCKSACFANLDGNQADSANCCSGSHNTPATCPASGVQDLPYFKNGCPNAYTFAYDDTAALKACSAKSDYTLTFCP</sequence>
<proteinExistence type="predicted"/>
<dbReference type="OrthoDB" id="430315at2759"/>
<feature type="disulfide bond" evidence="1">
    <location>
        <begin position="158"/>
        <end position="174"/>
    </location>
</feature>
<dbReference type="PRINTS" id="PR00347">
    <property type="entry name" value="THAUMATIN"/>
</dbReference>
<evidence type="ECO:0000256" key="1">
    <source>
        <dbReference type="PIRSR" id="PIRSR002703-1"/>
    </source>
</evidence>
<evidence type="ECO:0000313" key="4">
    <source>
        <dbReference type="Proteomes" id="UP000077266"/>
    </source>
</evidence>
<dbReference type="PIRSF" id="PIRSF002703">
    <property type="entry name" value="Thaumatin"/>
    <property type="match status" value="1"/>
</dbReference>
<dbReference type="AlphaFoldDB" id="A0A165NBX9"/>
<dbReference type="STRING" id="1314781.A0A165NBX9"/>
<dbReference type="PROSITE" id="PS51367">
    <property type="entry name" value="THAUMATIN_2"/>
    <property type="match status" value="1"/>
</dbReference>
<feature type="disulfide bond" evidence="1">
    <location>
        <begin position="193"/>
        <end position="203"/>
    </location>
</feature>
<dbReference type="SUPFAM" id="SSF49870">
    <property type="entry name" value="Osmotin, thaumatin-like protein"/>
    <property type="match status" value="1"/>
</dbReference>
<dbReference type="PANTHER" id="PTHR31048">
    <property type="entry name" value="OS03G0233200 PROTEIN"/>
    <property type="match status" value="1"/>
</dbReference>
<dbReference type="Proteomes" id="UP000077266">
    <property type="component" value="Unassembled WGS sequence"/>
</dbReference>
<keyword evidence="1" id="KW-1015">Disulfide bond</keyword>
<dbReference type="Gene3D" id="2.60.110.10">
    <property type="entry name" value="Thaumatin"/>
    <property type="match status" value="1"/>
</dbReference>
<name>A0A165NBX9_EXIGL</name>
<dbReference type="SMART" id="SM00205">
    <property type="entry name" value="THN"/>
    <property type="match status" value="1"/>
</dbReference>
<accession>A0A165NBX9</accession>
<organism evidence="3 4">
    <name type="scientific">Exidia glandulosa HHB12029</name>
    <dbReference type="NCBI Taxonomy" id="1314781"/>
    <lineage>
        <taxon>Eukaryota</taxon>
        <taxon>Fungi</taxon>
        <taxon>Dikarya</taxon>
        <taxon>Basidiomycota</taxon>
        <taxon>Agaricomycotina</taxon>
        <taxon>Agaricomycetes</taxon>
        <taxon>Auriculariales</taxon>
        <taxon>Exidiaceae</taxon>
        <taxon>Exidia</taxon>
    </lineage>
</organism>
<dbReference type="EMBL" id="KV425900">
    <property type="protein sequence ID" value="KZW00524.1"/>
    <property type="molecule type" value="Genomic_DNA"/>
</dbReference>
<dbReference type="InterPro" id="IPR037176">
    <property type="entry name" value="Osmotin/thaumatin-like_sf"/>
</dbReference>
<evidence type="ECO:0000313" key="3">
    <source>
        <dbReference type="EMBL" id="KZW00524.1"/>
    </source>
</evidence>
<gene>
    <name evidence="3" type="ORF">EXIGLDRAFT_143645</name>
</gene>
<feature type="disulfide bond" evidence="1">
    <location>
        <begin position="79"/>
        <end position="91"/>
    </location>
</feature>
<feature type="disulfide bond" evidence="1">
    <location>
        <begin position="145"/>
        <end position="235"/>
    </location>
</feature>
<feature type="chain" id="PRO_5007863000" evidence="2">
    <location>
        <begin position="20"/>
        <end position="247"/>
    </location>
</feature>